<dbReference type="Proteomes" id="UP001497497">
    <property type="component" value="Unassembled WGS sequence"/>
</dbReference>
<evidence type="ECO:0000256" key="2">
    <source>
        <dbReference type="SAM" id="MobiDB-lite"/>
    </source>
</evidence>
<reference evidence="3 4" key="1">
    <citation type="submission" date="2024-04" db="EMBL/GenBank/DDBJ databases">
        <authorList>
            <consortium name="Genoscope - CEA"/>
            <person name="William W."/>
        </authorList>
    </citation>
    <scope>NUCLEOTIDE SEQUENCE [LARGE SCALE GENOMIC DNA]</scope>
</reference>
<keyword evidence="1" id="KW-0175">Coiled coil</keyword>
<dbReference type="SUPFAM" id="SSF48371">
    <property type="entry name" value="ARM repeat"/>
    <property type="match status" value="1"/>
</dbReference>
<name>A0AAV2GYL6_LYMST</name>
<sequence length="954" mass="108717">MQQTHGKISQHQRQGMSSRNAKSKTKSSVHHRSDMLMEKQVQHVQELQLKLQSGLQELERATLPSLIQKLRVEVADLKEESQNMILTFQVMDKINIELAYARAELNSALQQSNSSINEARKRVIWLEDKMGELCCKKIPNNNEITIVAAADQCEIDKIVIDVENQQSTSCSLERSNFKDKEDDESQSLGNQGLNDLTGDLEQKLNVKGFMTEERSLKINKAEDSQSVLEKGIKDYLKGDDEEKGESDQDDVNCRSDSTISREDLFIDSNKEEIVHVRDPIYLTEVEGQNTTVLDQLNNKTEGAKQQDLATEYWHSEHHRFHYSEFAKAFTDFDPLSYHQVGLAVPGSFIQKTDINTEYKELPWRVRRKGSDIKDVHRVALDKLASKIHGLYDKIYDAAQISVRSWNGSSNLSKETICSQGALKLESGTLVPIKTRVKYPQPLPRELSRSSINLIKQHNFYPKPIPPPLILPITRTSPNKEFPRFASSFCKPDPDSRKPAERIVDQHNLMEETRLVLYREKIKSTAQGAAHLERKFQKMIESDGATNNKSSGKKLQTSLKAAVAVARLQSGKSTWNLIKPDSRGKQYPGLRWERVKTIVHIHLQSERVEERIDGARQLGLLRCGDTMVSYALRERLQKDPEDRVRYEAAKSLILIGCWDEEVLECVLKYLILGNTEVRADLIQTIINGKNVQYISKTLPSFSELAKVLSHICQNPDPDDMNSFIAAVCMGQLCIKDEHAHKRLVQAVEDSKDTHIKAQALEIIVKQLHFTDDSVIQHIENMLVESPVWSYRALACHLLVDLGSKHEYVIKHHEKIYQLLEKRLWDDPSMDVRRAAAKSLTALGMFSRACDNVIIKLEDVNEESRAQAVVAVGTLGMKNEKLIRFLLEMLELDSSDYVRLMIIRTFRVLKLADRRIIRSLKEREKLDGALGRECGKALKVLDEFVTVQSSKLTQVN</sequence>
<dbReference type="InterPro" id="IPR016024">
    <property type="entry name" value="ARM-type_fold"/>
</dbReference>
<proteinExistence type="predicted"/>
<dbReference type="PANTHER" id="PTHR38323">
    <property type="entry name" value="PROTEIN HEATR9"/>
    <property type="match status" value="1"/>
</dbReference>
<dbReference type="EMBL" id="CAXITT010000004">
    <property type="protein sequence ID" value="CAL1526331.1"/>
    <property type="molecule type" value="Genomic_DNA"/>
</dbReference>
<evidence type="ECO:0000313" key="4">
    <source>
        <dbReference type="Proteomes" id="UP001497497"/>
    </source>
</evidence>
<feature type="compositionally biased region" description="Acidic residues" evidence="2">
    <location>
        <begin position="241"/>
        <end position="250"/>
    </location>
</feature>
<dbReference type="PANTHER" id="PTHR38323:SF1">
    <property type="entry name" value="PROTEIN HEATR9"/>
    <property type="match status" value="1"/>
</dbReference>
<dbReference type="Pfam" id="PF13646">
    <property type="entry name" value="HEAT_2"/>
    <property type="match status" value="1"/>
</dbReference>
<comment type="caution">
    <text evidence="3">The sequence shown here is derived from an EMBL/GenBank/DDBJ whole genome shotgun (WGS) entry which is preliminary data.</text>
</comment>
<feature type="compositionally biased region" description="Polar residues" evidence="2">
    <location>
        <begin position="1"/>
        <end position="20"/>
    </location>
</feature>
<dbReference type="Gene3D" id="1.25.10.10">
    <property type="entry name" value="Leucine-rich Repeat Variant"/>
    <property type="match status" value="2"/>
</dbReference>
<feature type="region of interest" description="Disordered" evidence="2">
    <location>
        <begin position="235"/>
        <end position="254"/>
    </location>
</feature>
<accession>A0AAV2GYL6</accession>
<evidence type="ECO:0000256" key="1">
    <source>
        <dbReference type="SAM" id="Coils"/>
    </source>
</evidence>
<organism evidence="3 4">
    <name type="scientific">Lymnaea stagnalis</name>
    <name type="common">Great pond snail</name>
    <name type="synonym">Helix stagnalis</name>
    <dbReference type="NCBI Taxonomy" id="6523"/>
    <lineage>
        <taxon>Eukaryota</taxon>
        <taxon>Metazoa</taxon>
        <taxon>Spiralia</taxon>
        <taxon>Lophotrochozoa</taxon>
        <taxon>Mollusca</taxon>
        <taxon>Gastropoda</taxon>
        <taxon>Heterobranchia</taxon>
        <taxon>Euthyneura</taxon>
        <taxon>Panpulmonata</taxon>
        <taxon>Hygrophila</taxon>
        <taxon>Lymnaeoidea</taxon>
        <taxon>Lymnaeidae</taxon>
        <taxon>Lymnaea</taxon>
    </lineage>
</organism>
<protein>
    <submittedName>
        <fullName evidence="3">Uncharacterized protein</fullName>
    </submittedName>
</protein>
<dbReference type="InterPro" id="IPR052873">
    <property type="entry name" value="HEATR9"/>
</dbReference>
<keyword evidence="4" id="KW-1185">Reference proteome</keyword>
<feature type="region of interest" description="Disordered" evidence="2">
    <location>
        <begin position="1"/>
        <end position="32"/>
    </location>
</feature>
<dbReference type="AlphaFoldDB" id="A0AAV2GYL6"/>
<feature type="region of interest" description="Disordered" evidence="2">
    <location>
        <begin position="173"/>
        <end position="196"/>
    </location>
</feature>
<feature type="compositionally biased region" description="Basic residues" evidence="2">
    <location>
        <begin position="21"/>
        <end position="30"/>
    </location>
</feature>
<gene>
    <name evidence="3" type="ORF">GSLYS_00000508001</name>
</gene>
<evidence type="ECO:0000313" key="3">
    <source>
        <dbReference type="EMBL" id="CAL1526331.1"/>
    </source>
</evidence>
<feature type="coiled-coil region" evidence="1">
    <location>
        <begin position="67"/>
        <end position="122"/>
    </location>
</feature>
<dbReference type="InterPro" id="IPR011989">
    <property type="entry name" value="ARM-like"/>
</dbReference>